<gene>
    <name evidence="1" type="ORF">PBT88_16810</name>
</gene>
<keyword evidence="2" id="KW-1185">Reference proteome</keyword>
<dbReference type="EMBL" id="CP115174">
    <property type="protein sequence ID" value="WBO21809.1"/>
    <property type="molecule type" value="Genomic_DNA"/>
</dbReference>
<evidence type="ECO:0000313" key="2">
    <source>
        <dbReference type="Proteomes" id="UP001210865"/>
    </source>
</evidence>
<evidence type="ECO:0000313" key="1">
    <source>
        <dbReference type="EMBL" id="WBO21809.1"/>
    </source>
</evidence>
<dbReference type="RefSeq" id="WP_270076457.1">
    <property type="nucleotide sequence ID" value="NZ_CP115174.1"/>
</dbReference>
<proteinExistence type="predicted"/>
<name>A0ABY7NPF4_9SPHN</name>
<reference evidence="1 2" key="1">
    <citation type="submission" date="2022-12" db="EMBL/GenBank/DDBJ databases">
        <title>Sphingomonas abieness sp. nov., an endophytic bacterium isolated from Abies koreana.</title>
        <authorList>
            <person name="Jiang L."/>
            <person name="Lee J."/>
        </authorList>
    </citation>
    <scope>NUCLEOTIDE SEQUENCE [LARGE SCALE GENOMIC DNA]</scope>
    <source>
        <strain evidence="2">PAMB 00755</strain>
    </source>
</reference>
<organism evidence="1 2">
    <name type="scientific">Sphingomonas abietis</name>
    <dbReference type="NCBI Taxonomy" id="3012344"/>
    <lineage>
        <taxon>Bacteria</taxon>
        <taxon>Pseudomonadati</taxon>
        <taxon>Pseudomonadota</taxon>
        <taxon>Alphaproteobacteria</taxon>
        <taxon>Sphingomonadales</taxon>
        <taxon>Sphingomonadaceae</taxon>
        <taxon>Sphingomonas</taxon>
    </lineage>
</organism>
<sequence>MTSSATPDLSQNEWAAVAVALKDANDCGCATEPLPSEAGIVHRAFGALFGARGRTPLADPRLEAIRRFVCASYRKRQPANEFAKPLEEHGFNSAQIEAMGRLAR</sequence>
<accession>A0ABY7NPF4</accession>
<dbReference type="Proteomes" id="UP001210865">
    <property type="component" value="Chromosome"/>
</dbReference>
<protein>
    <submittedName>
        <fullName evidence="1">Uncharacterized protein</fullName>
    </submittedName>
</protein>